<evidence type="ECO:0000256" key="1">
    <source>
        <dbReference type="SAM" id="MobiDB-lite"/>
    </source>
</evidence>
<protein>
    <submittedName>
        <fullName evidence="2">Uncharacterized protein</fullName>
    </submittedName>
</protein>
<evidence type="ECO:0000313" key="3">
    <source>
        <dbReference type="Proteomes" id="UP001057738"/>
    </source>
</evidence>
<gene>
    <name evidence="2" type="ORF">NRK68_02295</name>
</gene>
<keyword evidence="3" id="KW-1185">Reference proteome</keyword>
<feature type="region of interest" description="Disordered" evidence="1">
    <location>
        <begin position="1"/>
        <end position="23"/>
    </location>
</feature>
<dbReference type="GeneID" id="95572270"/>
<reference evidence="2" key="1">
    <citation type="submission" date="2022-08" db="EMBL/GenBank/DDBJ databases">
        <authorList>
            <person name="Tian L."/>
        </authorList>
    </citation>
    <scope>NUCLEOTIDE SEQUENCE</scope>
    <source>
        <strain evidence="2">CM253</strain>
    </source>
</reference>
<sequence>MILTDPAVRSDPAPTPLQPGVAKSIGMPTAMSIELDVPESTPANGR</sequence>
<accession>A0ABY5PQ62</accession>
<name>A0ABY5PQ62_9ACTN</name>
<dbReference type="RefSeq" id="WP_257854695.1">
    <property type="nucleotide sequence ID" value="NZ_CP102514.1"/>
</dbReference>
<organism evidence="2 3">
    <name type="scientific">Streptomyces yangpuensis</name>
    <dbReference type="NCBI Taxonomy" id="1648182"/>
    <lineage>
        <taxon>Bacteria</taxon>
        <taxon>Bacillati</taxon>
        <taxon>Actinomycetota</taxon>
        <taxon>Actinomycetes</taxon>
        <taxon>Kitasatosporales</taxon>
        <taxon>Streptomycetaceae</taxon>
        <taxon>Streptomyces</taxon>
    </lineage>
</organism>
<evidence type="ECO:0000313" key="2">
    <source>
        <dbReference type="EMBL" id="UUY46144.1"/>
    </source>
</evidence>
<proteinExistence type="predicted"/>
<dbReference type="EMBL" id="CP102514">
    <property type="protein sequence ID" value="UUY46144.1"/>
    <property type="molecule type" value="Genomic_DNA"/>
</dbReference>
<dbReference type="Proteomes" id="UP001057738">
    <property type="component" value="Chromosome"/>
</dbReference>